<dbReference type="InterPro" id="IPR011735">
    <property type="entry name" value="WlaTC/HtrL_glycosyltransf"/>
</dbReference>
<organism evidence="1 2">
    <name type="scientific">Octopus sinensis</name>
    <name type="common">East Asian common octopus</name>
    <dbReference type="NCBI Taxonomy" id="2607531"/>
    <lineage>
        <taxon>Eukaryota</taxon>
        <taxon>Metazoa</taxon>
        <taxon>Spiralia</taxon>
        <taxon>Lophotrochozoa</taxon>
        <taxon>Mollusca</taxon>
        <taxon>Cephalopoda</taxon>
        <taxon>Coleoidea</taxon>
        <taxon>Octopodiformes</taxon>
        <taxon>Octopoda</taxon>
        <taxon>Incirrata</taxon>
        <taxon>Octopodidae</taxon>
        <taxon>Octopus</taxon>
    </lineage>
</organism>
<dbReference type="AlphaFoldDB" id="A0A6P7TUK4"/>
<dbReference type="Pfam" id="PF09612">
    <property type="entry name" value="HtrL_YibB"/>
    <property type="match status" value="1"/>
</dbReference>
<gene>
    <name evidence="2" type="primary">LOC115229855</name>
</gene>
<accession>A0A6P7TUK4</accession>
<reference evidence="2" key="1">
    <citation type="submission" date="2025-08" db="UniProtKB">
        <authorList>
            <consortium name="RefSeq"/>
        </authorList>
    </citation>
    <scope>IDENTIFICATION</scope>
</reference>
<dbReference type="RefSeq" id="XP_029655989.1">
    <property type="nucleotide sequence ID" value="XM_029800129.1"/>
</dbReference>
<proteinExistence type="predicted"/>
<protein>
    <submittedName>
        <fullName evidence="2">Uncharacterized protein LOC115229855</fullName>
    </submittedName>
</protein>
<keyword evidence="1" id="KW-1185">Reference proteome</keyword>
<name>A0A6P7TUK4_9MOLL</name>
<dbReference type="Proteomes" id="UP000515154">
    <property type="component" value="Unplaced"/>
</dbReference>
<sequence>MANGDLPEFSRELLFSARLLACKKPNEGIRPVGVGNYFRSLTAKFDTIESSEGEKEGEKIVLVSAYYVIDSFTKVGGKIRTKENYYTWLDRFRFINNDLIFFSDSYEPLRHVRKIRKSKPTLLLFLNRSELIGFKNIDKINHIFTLPGYRRDLTETANCHYSAIMHSKHDLIERAIKLGGNLSYYAWVDAGLFRYTPFSEDVILRANKYIDKTRLVMSQIYDFRDYSIEEITKGPHIWVSGGFLVGYVNVLLKFCEVYRNFFFKLLSMNLIATDEQAIYSLYSSQGRALMNDSVKLQVFQCQYFGLYSLFGRVVAVESCP</sequence>
<dbReference type="KEGG" id="osn:115229855"/>
<evidence type="ECO:0000313" key="2">
    <source>
        <dbReference type="RefSeq" id="XP_029655989.1"/>
    </source>
</evidence>
<evidence type="ECO:0000313" key="1">
    <source>
        <dbReference type="Proteomes" id="UP000515154"/>
    </source>
</evidence>